<organism evidence="2 3">
    <name type="scientific">Marasmius crinis-equi</name>
    <dbReference type="NCBI Taxonomy" id="585013"/>
    <lineage>
        <taxon>Eukaryota</taxon>
        <taxon>Fungi</taxon>
        <taxon>Dikarya</taxon>
        <taxon>Basidiomycota</taxon>
        <taxon>Agaricomycotina</taxon>
        <taxon>Agaricomycetes</taxon>
        <taxon>Agaricomycetidae</taxon>
        <taxon>Agaricales</taxon>
        <taxon>Marasmiineae</taxon>
        <taxon>Marasmiaceae</taxon>
        <taxon>Marasmius</taxon>
    </lineage>
</organism>
<keyword evidence="3" id="KW-1185">Reference proteome</keyword>
<reference evidence="2 3" key="1">
    <citation type="submission" date="2024-02" db="EMBL/GenBank/DDBJ databases">
        <title>A draft genome for the cacao thread blight pathogen Marasmius crinis-equi.</title>
        <authorList>
            <person name="Cohen S.P."/>
            <person name="Baruah I.K."/>
            <person name="Amoako-Attah I."/>
            <person name="Bukari Y."/>
            <person name="Meinhardt L.W."/>
            <person name="Bailey B.A."/>
        </authorList>
    </citation>
    <scope>NUCLEOTIDE SEQUENCE [LARGE SCALE GENOMIC DNA]</scope>
    <source>
        <strain evidence="2 3">GH-76</strain>
    </source>
</reference>
<protein>
    <submittedName>
        <fullName evidence="2">Uncharacterized protein</fullName>
    </submittedName>
</protein>
<evidence type="ECO:0000256" key="1">
    <source>
        <dbReference type="SAM" id="MobiDB-lite"/>
    </source>
</evidence>
<evidence type="ECO:0000313" key="3">
    <source>
        <dbReference type="Proteomes" id="UP001465976"/>
    </source>
</evidence>
<accession>A0ABR3EZ47</accession>
<feature type="compositionally biased region" description="Basic and acidic residues" evidence="1">
    <location>
        <begin position="122"/>
        <end position="138"/>
    </location>
</feature>
<comment type="caution">
    <text evidence="2">The sequence shown here is derived from an EMBL/GenBank/DDBJ whole genome shotgun (WGS) entry which is preliminary data.</text>
</comment>
<gene>
    <name evidence="2" type="ORF">V5O48_013784</name>
</gene>
<proteinExistence type="predicted"/>
<sequence>MSLPLHLLKLAIDQFSRGIFRWLIAGSAIAEQFDEVFEEGEGDTDCEDAEEARESFVEIAHVAFVVDTHLSASILLVCSLCTIFRFPFYNIQISLFVPGDEDQIRDLLAEALLTLANLRKDEERRDEPYARAEKESRSGHQLGAEEEEEWMKS</sequence>
<dbReference type="Proteomes" id="UP001465976">
    <property type="component" value="Unassembled WGS sequence"/>
</dbReference>
<evidence type="ECO:0000313" key="2">
    <source>
        <dbReference type="EMBL" id="KAL0568205.1"/>
    </source>
</evidence>
<feature type="compositionally biased region" description="Acidic residues" evidence="1">
    <location>
        <begin position="144"/>
        <end position="153"/>
    </location>
</feature>
<feature type="region of interest" description="Disordered" evidence="1">
    <location>
        <begin position="122"/>
        <end position="153"/>
    </location>
</feature>
<name>A0ABR3EZ47_9AGAR</name>
<dbReference type="EMBL" id="JBAHYK010001392">
    <property type="protein sequence ID" value="KAL0568205.1"/>
    <property type="molecule type" value="Genomic_DNA"/>
</dbReference>